<comment type="caution">
    <text evidence="1">The sequence shown here is derived from an EMBL/GenBank/DDBJ whole genome shotgun (WGS) entry which is preliminary data.</text>
</comment>
<dbReference type="EMBL" id="PISE01000064">
    <property type="protein sequence ID" value="PKG21762.1"/>
    <property type="molecule type" value="Genomic_DNA"/>
</dbReference>
<sequence>MEKLPDCYAQLPDMEHTIQFALKSFQFGSPHPEDCCRLRVFFLQKNEPKAALYWFQFTTIIPEVDDGGIIHQACSTWIPHLQQCICHSRLGDMNKAYKHIVIAPSFYPNHKLILKK</sequence>
<dbReference type="AlphaFoldDB" id="A0A2N0YWX9"/>
<reference evidence="1 2" key="1">
    <citation type="journal article" date="2003" name="Int. J. Syst. Evol. Microbiol.">
        <title>Bacillus nealsonii sp. nov., isolated from a spacecraft-assembly facility, whose spores are gamma-radiation resistant.</title>
        <authorList>
            <person name="Venkateswaran K."/>
            <person name="Kempf M."/>
            <person name="Chen F."/>
            <person name="Satomi M."/>
            <person name="Nicholson W."/>
            <person name="Kern R."/>
        </authorList>
    </citation>
    <scope>NUCLEOTIDE SEQUENCE [LARGE SCALE GENOMIC DNA]</scope>
    <source>
        <strain evidence="1 2">FO-92</strain>
    </source>
</reference>
<keyword evidence="2" id="KW-1185">Reference proteome</keyword>
<gene>
    <name evidence="1" type="ORF">CWS01_20925</name>
</gene>
<protein>
    <submittedName>
        <fullName evidence="1">Uncharacterized protein</fullName>
    </submittedName>
</protein>
<proteinExistence type="predicted"/>
<organism evidence="1 2">
    <name type="scientific">Niallia nealsonii</name>
    <dbReference type="NCBI Taxonomy" id="115979"/>
    <lineage>
        <taxon>Bacteria</taxon>
        <taxon>Bacillati</taxon>
        <taxon>Bacillota</taxon>
        <taxon>Bacilli</taxon>
        <taxon>Bacillales</taxon>
        <taxon>Bacillaceae</taxon>
        <taxon>Niallia</taxon>
    </lineage>
</organism>
<accession>A0A2N0YWX9</accession>
<evidence type="ECO:0000313" key="1">
    <source>
        <dbReference type="EMBL" id="PKG21762.1"/>
    </source>
</evidence>
<name>A0A2N0YWX9_9BACI</name>
<dbReference type="OrthoDB" id="9815923at2"/>
<dbReference type="Proteomes" id="UP000233375">
    <property type="component" value="Unassembled WGS sequence"/>
</dbReference>
<evidence type="ECO:0000313" key="2">
    <source>
        <dbReference type="Proteomes" id="UP000233375"/>
    </source>
</evidence>